<keyword evidence="3 11" id="KW-0328">Glycosyltransferase</keyword>
<dbReference type="InterPro" id="IPR031481">
    <property type="entry name" value="Glyco_tran_10_N"/>
</dbReference>
<proteinExistence type="inferred from homology"/>
<comment type="pathway">
    <text evidence="1">Protein modification; protein glycosylation.</text>
</comment>
<protein>
    <recommendedName>
        <fullName evidence="11">Fucosyltransferase</fullName>
        <ecNumber evidence="11">2.4.1.-</ecNumber>
    </recommendedName>
</protein>
<keyword evidence="16" id="KW-1185">Reference proteome</keyword>
<evidence type="ECO:0000256" key="3">
    <source>
        <dbReference type="ARBA" id="ARBA00022676"/>
    </source>
</evidence>
<keyword evidence="5 11" id="KW-0812">Transmembrane</keyword>
<dbReference type="GO" id="GO:0032580">
    <property type="term" value="C:Golgi cisterna membrane"/>
    <property type="evidence" value="ECO:0007669"/>
    <property type="project" value="UniProtKB-SubCell"/>
</dbReference>
<evidence type="ECO:0000259" key="14">
    <source>
        <dbReference type="Pfam" id="PF17039"/>
    </source>
</evidence>
<dbReference type="Gene3D" id="3.40.50.11660">
    <property type="entry name" value="Glycosyl transferase family 10, C-terminal domain"/>
    <property type="match status" value="1"/>
</dbReference>
<keyword evidence="4 11" id="KW-0808">Transferase</keyword>
<dbReference type="InterPro" id="IPR001503">
    <property type="entry name" value="Glyco_trans_10"/>
</dbReference>
<evidence type="ECO:0000313" key="16">
    <source>
        <dbReference type="Proteomes" id="UP000005408"/>
    </source>
</evidence>
<reference evidence="15" key="1">
    <citation type="submission" date="2022-08" db="UniProtKB">
        <authorList>
            <consortium name="EnsemblMetazoa"/>
        </authorList>
    </citation>
    <scope>IDENTIFICATION</scope>
    <source>
        <strain evidence="15">05x7-T-G4-1.051#20</strain>
    </source>
</reference>
<evidence type="ECO:0000256" key="9">
    <source>
        <dbReference type="ARBA" id="ARBA00023180"/>
    </source>
</evidence>
<feature type="region of interest" description="Disordered" evidence="12">
    <location>
        <begin position="33"/>
        <end position="60"/>
    </location>
</feature>
<evidence type="ECO:0000256" key="7">
    <source>
        <dbReference type="ARBA" id="ARBA00022989"/>
    </source>
</evidence>
<feature type="transmembrane region" description="Helical" evidence="11">
    <location>
        <begin position="82"/>
        <end position="101"/>
    </location>
</feature>
<evidence type="ECO:0000256" key="4">
    <source>
        <dbReference type="ARBA" id="ARBA00022679"/>
    </source>
</evidence>
<sequence length="535" mass="61951">MVLSINSKVANTKFAIPSHYLPGRPRVIASTKHSLSMRRAHHSKGDSDEDKSESRQFSKAKGVKTGKMTWLMRKLRKYQLRNSYLCWCCSVPLVVVLYYVITSVLHHDQVSFGPNIDPMAIVDKPIILWWTTYGGKSDEEITCGNVQCRVSVDRSLQFQNDVQAIVFYGTSLELADMPLPRKPNQIWALKHEESPKNNDYMFSHEDVISLFNYTSTFKRQSDYPLSTQHLPNLDYLLDTRYVVDTETKSRLRRSENLAPVLYVQSDCGAPSDRDEYVKLLQKYIPVDSYGRCLHNKDLPEHIRFDIGKSMAGMHHDDFHKLAAKYKFTLAMENAICDDYMTEKLWRPLRLGSVPIVFGSPKVKDFLPSNKSAILVSDFPSAKDLAEYLIDLDKNNDKYNQFLKFKSTNKIDNEFLISHIEAREWGDFSAVQKNPKKFYSHMAGFDCFICRKIHEIQNARAQNKPITPRTANIDHYGCPAPRRFDKHGQYGVFEPWFYSKYLAKAFRKYYDSNHHAFTHDDLTTLAKKLREDDKNG</sequence>
<comment type="similarity">
    <text evidence="2 11">Belongs to the glycosyltransferase 10 family.</text>
</comment>
<evidence type="ECO:0000256" key="2">
    <source>
        <dbReference type="ARBA" id="ARBA00008919"/>
    </source>
</evidence>
<dbReference type="EnsemblMetazoa" id="G2507.4">
    <property type="protein sequence ID" value="G2507.4:cds"/>
    <property type="gene ID" value="G2507"/>
</dbReference>
<evidence type="ECO:0000256" key="8">
    <source>
        <dbReference type="ARBA" id="ARBA00023136"/>
    </source>
</evidence>
<dbReference type="AlphaFoldDB" id="A0A8W8KY26"/>
<keyword evidence="6" id="KW-0735">Signal-anchor</keyword>
<dbReference type="InterPro" id="IPR055270">
    <property type="entry name" value="Glyco_tran_10_C"/>
</dbReference>
<comment type="subcellular location">
    <subcellularLocation>
        <location evidence="10">Endomembrane system</location>
        <topology evidence="10">Single-pass type II membrane protein</topology>
    </subcellularLocation>
    <subcellularLocation>
        <location evidence="11">Golgi apparatus</location>
        <location evidence="11">Golgi stack membrane</location>
        <topology evidence="11">Single-pass type II membrane protein</topology>
    </subcellularLocation>
</comment>
<keyword evidence="11" id="KW-0333">Golgi apparatus</keyword>
<dbReference type="GO" id="GO:0046920">
    <property type="term" value="F:alpha-(1-&gt;3)-fucosyltransferase activity"/>
    <property type="evidence" value="ECO:0007669"/>
    <property type="project" value="TreeGrafter"/>
</dbReference>
<dbReference type="SUPFAM" id="SSF53756">
    <property type="entry name" value="UDP-Glycosyltransferase/glycogen phosphorylase"/>
    <property type="match status" value="1"/>
</dbReference>
<dbReference type="PANTHER" id="PTHR11929">
    <property type="entry name" value="ALPHA- 1,3 -FUCOSYLTRANSFERASE"/>
    <property type="match status" value="1"/>
</dbReference>
<feature type="domain" description="Fucosyltransferase C-terminal" evidence="13">
    <location>
        <begin position="260"/>
        <end position="417"/>
    </location>
</feature>
<feature type="domain" description="Fucosyltransferase N-terminal" evidence="14">
    <location>
        <begin position="124"/>
        <end position="223"/>
    </location>
</feature>
<keyword evidence="9" id="KW-0325">Glycoprotein</keyword>
<keyword evidence="8 11" id="KW-0472">Membrane</keyword>
<evidence type="ECO:0000256" key="5">
    <source>
        <dbReference type="ARBA" id="ARBA00022692"/>
    </source>
</evidence>
<evidence type="ECO:0000256" key="11">
    <source>
        <dbReference type="RuleBase" id="RU003832"/>
    </source>
</evidence>
<dbReference type="Pfam" id="PF00852">
    <property type="entry name" value="Glyco_transf_10"/>
    <property type="match status" value="1"/>
</dbReference>
<evidence type="ECO:0000313" key="15">
    <source>
        <dbReference type="EnsemblMetazoa" id="G2507.4:cds"/>
    </source>
</evidence>
<dbReference type="Pfam" id="PF17039">
    <property type="entry name" value="Glyco_tran_10_N"/>
    <property type="match status" value="1"/>
</dbReference>
<evidence type="ECO:0000259" key="13">
    <source>
        <dbReference type="Pfam" id="PF00852"/>
    </source>
</evidence>
<dbReference type="EC" id="2.4.1.-" evidence="11"/>
<dbReference type="Proteomes" id="UP000005408">
    <property type="component" value="Unassembled WGS sequence"/>
</dbReference>
<keyword evidence="7 11" id="KW-1133">Transmembrane helix</keyword>
<dbReference type="PANTHER" id="PTHR11929:SF194">
    <property type="entry name" value="ALPHA-(1,3)-FUCOSYLTRANSFERASE 10"/>
    <property type="match status" value="1"/>
</dbReference>
<evidence type="ECO:0000256" key="1">
    <source>
        <dbReference type="ARBA" id="ARBA00004922"/>
    </source>
</evidence>
<organism evidence="15 16">
    <name type="scientific">Magallana gigas</name>
    <name type="common">Pacific oyster</name>
    <name type="synonym">Crassostrea gigas</name>
    <dbReference type="NCBI Taxonomy" id="29159"/>
    <lineage>
        <taxon>Eukaryota</taxon>
        <taxon>Metazoa</taxon>
        <taxon>Spiralia</taxon>
        <taxon>Lophotrochozoa</taxon>
        <taxon>Mollusca</taxon>
        <taxon>Bivalvia</taxon>
        <taxon>Autobranchia</taxon>
        <taxon>Pteriomorphia</taxon>
        <taxon>Ostreida</taxon>
        <taxon>Ostreoidea</taxon>
        <taxon>Ostreidae</taxon>
        <taxon>Magallana</taxon>
    </lineage>
</organism>
<name>A0A8W8KY26_MAGGI</name>
<evidence type="ECO:0000256" key="12">
    <source>
        <dbReference type="SAM" id="MobiDB-lite"/>
    </source>
</evidence>
<dbReference type="FunFam" id="3.40.50.11660:FF:000002">
    <property type="entry name" value="Alpha-(1,3)-fucosyltransferase"/>
    <property type="match status" value="1"/>
</dbReference>
<evidence type="ECO:0000256" key="10">
    <source>
        <dbReference type="ARBA" id="ARBA00060399"/>
    </source>
</evidence>
<evidence type="ECO:0000256" key="6">
    <source>
        <dbReference type="ARBA" id="ARBA00022968"/>
    </source>
</evidence>
<accession>A0A8W8KY26</accession>
<dbReference type="InterPro" id="IPR038577">
    <property type="entry name" value="GT10-like_C_sf"/>
</dbReference>